<dbReference type="EMBL" id="MU118073">
    <property type="protein sequence ID" value="KAF9645926.1"/>
    <property type="molecule type" value="Genomic_DNA"/>
</dbReference>
<sequence>MAHQPGSEPQLDPYRSDAHRSLTPDQPVFNEPLLPPAVPYLTPSEGTQTPRDSYLTSNSVTHSAPLLLGISEKDLVDGGNFTTRKSKPLHKKPLIWVLAAVALGLIVVAVVVPVYFLVIKPKNHTVSGGNSGSNNGNNTNNNNNNNTPVHKNPTSKISGGDGSIIKAEDGSEFTYSNPYGGIWVSDPDDPFNDDAYPNSWTPPLNTSWTWGKDKLYGVNLGGWFVLEPFITPALYQKYQPTAIDEWTLSTSMAADTANGGLSQLEQHYKTFITEKDFAEIAGAGLNWVRIPIPFWAIETWGNEPFMARTCWQYILKALGWARKYGLRVKIDLHTIPGSQNGYNHSGRELNNAPNLLNGVMGIANAQRALNYIRIFGEFFAQKEYSNLIGIFGIMNEPLQSVIGKDSLTSFYIQAHNILRGITGVGQGFYIAIGDGFAGIDGWAGYLPGSDRLILDSHPYFAFDGGVNNEPISDVGPDGRPGGIWPQRACGRWAHQIVDSQSAFGVNVAGEYSNGFNDCGFWLRGPGNGETLNPDCAFWTNSAAWNNTVKEGLKNFALASMDALMYPFFWTWKVSRISPTASGTIEAPLWSYKLGLDNGWMSKNPRDSIGRCKDLGVPNDGFNGQYQGYATGSGGNLIPSSVIASWPWPPVSISNALVPVSQLPMYTPTGTIVTLPPPTNTGKANRLNGWADSQDTLPAPTPIQGCAYPDAYSTGGVVPASGCSTAGGPSPTSIRTR</sequence>
<accession>A0ACB6Z8H8</accession>
<comment type="caution">
    <text evidence="1">The sequence shown here is derived from an EMBL/GenBank/DDBJ whole genome shotgun (WGS) entry which is preliminary data.</text>
</comment>
<keyword evidence="2" id="KW-1185">Reference proteome</keyword>
<reference evidence="1" key="2">
    <citation type="journal article" date="2020" name="Nat. Commun.">
        <title>Large-scale genome sequencing of mycorrhizal fungi provides insights into the early evolution of symbiotic traits.</title>
        <authorList>
            <person name="Miyauchi S."/>
            <person name="Kiss E."/>
            <person name="Kuo A."/>
            <person name="Drula E."/>
            <person name="Kohler A."/>
            <person name="Sanchez-Garcia M."/>
            <person name="Morin E."/>
            <person name="Andreopoulos B."/>
            <person name="Barry K.W."/>
            <person name="Bonito G."/>
            <person name="Buee M."/>
            <person name="Carver A."/>
            <person name="Chen C."/>
            <person name="Cichocki N."/>
            <person name="Clum A."/>
            <person name="Culley D."/>
            <person name="Crous P.W."/>
            <person name="Fauchery L."/>
            <person name="Girlanda M."/>
            <person name="Hayes R.D."/>
            <person name="Keri Z."/>
            <person name="LaButti K."/>
            <person name="Lipzen A."/>
            <person name="Lombard V."/>
            <person name="Magnuson J."/>
            <person name="Maillard F."/>
            <person name="Murat C."/>
            <person name="Nolan M."/>
            <person name="Ohm R.A."/>
            <person name="Pangilinan J."/>
            <person name="Pereira M.F."/>
            <person name="Perotto S."/>
            <person name="Peter M."/>
            <person name="Pfister S."/>
            <person name="Riley R."/>
            <person name="Sitrit Y."/>
            <person name="Stielow J.B."/>
            <person name="Szollosi G."/>
            <person name="Zifcakova L."/>
            <person name="Stursova M."/>
            <person name="Spatafora J.W."/>
            <person name="Tedersoo L."/>
            <person name="Vaario L.M."/>
            <person name="Yamada A."/>
            <person name="Yan M."/>
            <person name="Wang P."/>
            <person name="Xu J."/>
            <person name="Bruns T."/>
            <person name="Baldrian P."/>
            <person name="Vilgalys R."/>
            <person name="Dunand C."/>
            <person name="Henrissat B."/>
            <person name="Grigoriev I.V."/>
            <person name="Hibbett D."/>
            <person name="Nagy L.G."/>
            <person name="Martin F.M."/>
        </authorList>
    </citation>
    <scope>NUCLEOTIDE SEQUENCE</scope>
    <source>
        <strain evidence="1">P2</strain>
    </source>
</reference>
<keyword evidence="1" id="KW-0378">Hydrolase</keyword>
<evidence type="ECO:0000313" key="2">
    <source>
        <dbReference type="Proteomes" id="UP000886501"/>
    </source>
</evidence>
<gene>
    <name evidence="1" type="ORF">BDM02DRAFT_3100686</name>
</gene>
<dbReference type="Proteomes" id="UP000886501">
    <property type="component" value="Unassembled WGS sequence"/>
</dbReference>
<reference evidence="1" key="1">
    <citation type="submission" date="2019-10" db="EMBL/GenBank/DDBJ databases">
        <authorList>
            <consortium name="DOE Joint Genome Institute"/>
            <person name="Kuo A."/>
            <person name="Miyauchi S."/>
            <person name="Kiss E."/>
            <person name="Drula E."/>
            <person name="Kohler A."/>
            <person name="Sanchez-Garcia M."/>
            <person name="Andreopoulos B."/>
            <person name="Barry K.W."/>
            <person name="Bonito G."/>
            <person name="Buee M."/>
            <person name="Carver A."/>
            <person name="Chen C."/>
            <person name="Cichocki N."/>
            <person name="Clum A."/>
            <person name="Culley D."/>
            <person name="Crous P.W."/>
            <person name="Fauchery L."/>
            <person name="Girlanda M."/>
            <person name="Hayes R."/>
            <person name="Keri Z."/>
            <person name="Labutti K."/>
            <person name="Lipzen A."/>
            <person name="Lombard V."/>
            <person name="Magnuson J."/>
            <person name="Maillard F."/>
            <person name="Morin E."/>
            <person name="Murat C."/>
            <person name="Nolan M."/>
            <person name="Ohm R."/>
            <person name="Pangilinan J."/>
            <person name="Pereira M."/>
            <person name="Perotto S."/>
            <person name="Peter M."/>
            <person name="Riley R."/>
            <person name="Sitrit Y."/>
            <person name="Stielow B."/>
            <person name="Szollosi G."/>
            <person name="Zifcakova L."/>
            <person name="Stursova M."/>
            <person name="Spatafora J.W."/>
            <person name="Tedersoo L."/>
            <person name="Vaario L.-M."/>
            <person name="Yamada A."/>
            <person name="Yan M."/>
            <person name="Wang P."/>
            <person name="Xu J."/>
            <person name="Bruns T."/>
            <person name="Baldrian P."/>
            <person name="Vilgalys R."/>
            <person name="Henrissat B."/>
            <person name="Grigoriev I.V."/>
            <person name="Hibbett D."/>
            <person name="Nagy L.G."/>
            <person name="Martin F.M."/>
        </authorList>
    </citation>
    <scope>NUCLEOTIDE SEQUENCE</scope>
    <source>
        <strain evidence="1">P2</strain>
    </source>
</reference>
<evidence type="ECO:0000313" key="1">
    <source>
        <dbReference type="EMBL" id="KAF9645926.1"/>
    </source>
</evidence>
<proteinExistence type="predicted"/>
<protein>
    <submittedName>
        <fullName evidence="1">Glycoside hydrolase</fullName>
    </submittedName>
</protein>
<name>A0ACB6Z8H8_THEGA</name>
<organism evidence="1 2">
    <name type="scientific">Thelephora ganbajun</name>
    <name type="common">Ganba fungus</name>
    <dbReference type="NCBI Taxonomy" id="370292"/>
    <lineage>
        <taxon>Eukaryota</taxon>
        <taxon>Fungi</taxon>
        <taxon>Dikarya</taxon>
        <taxon>Basidiomycota</taxon>
        <taxon>Agaricomycotina</taxon>
        <taxon>Agaricomycetes</taxon>
        <taxon>Thelephorales</taxon>
        <taxon>Thelephoraceae</taxon>
        <taxon>Thelephora</taxon>
    </lineage>
</organism>